<feature type="non-terminal residue" evidence="1">
    <location>
        <position position="32"/>
    </location>
</feature>
<sequence>MNKYALEVNEWDNWELVRDFSDLQRALEYARQ</sequence>
<dbReference type="AlphaFoldDB" id="X0W0N9"/>
<proteinExistence type="predicted"/>
<organism evidence="1">
    <name type="scientific">marine sediment metagenome</name>
    <dbReference type="NCBI Taxonomy" id="412755"/>
    <lineage>
        <taxon>unclassified sequences</taxon>
        <taxon>metagenomes</taxon>
        <taxon>ecological metagenomes</taxon>
    </lineage>
</organism>
<accession>X0W0N9</accession>
<dbReference type="EMBL" id="BARS01034599">
    <property type="protein sequence ID" value="GAG24080.1"/>
    <property type="molecule type" value="Genomic_DNA"/>
</dbReference>
<protein>
    <submittedName>
        <fullName evidence="1">Uncharacterized protein</fullName>
    </submittedName>
</protein>
<evidence type="ECO:0000313" key="1">
    <source>
        <dbReference type="EMBL" id="GAG24080.1"/>
    </source>
</evidence>
<comment type="caution">
    <text evidence="1">The sequence shown here is derived from an EMBL/GenBank/DDBJ whole genome shotgun (WGS) entry which is preliminary data.</text>
</comment>
<gene>
    <name evidence="1" type="ORF">S01H1_53428</name>
</gene>
<name>X0W0N9_9ZZZZ</name>
<reference evidence="1" key="1">
    <citation type="journal article" date="2014" name="Front. Microbiol.">
        <title>High frequency of phylogenetically diverse reductive dehalogenase-homologous genes in deep subseafloor sedimentary metagenomes.</title>
        <authorList>
            <person name="Kawai M."/>
            <person name="Futagami T."/>
            <person name="Toyoda A."/>
            <person name="Takaki Y."/>
            <person name="Nishi S."/>
            <person name="Hori S."/>
            <person name="Arai W."/>
            <person name="Tsubouchi T."/>
            <person name="Morono Y."/>
            <person name="Uchiyama I."/>
            <person name="Ito T."/>
            <person name="Fujiyama A."/>
            <person name="Inagaki F."/>
            <person name="Takami H."/>
        </authorList>
    </citation>
    <scope>NUCLEOTIDE SEQUENCE</scope>
    <source>
        <strain evidence="1">Expedition CK06-06</strain>
    </source>
</reference>